<sequence>MESIDASTYARIGEKMFELFSKVVEKVGKSNVIQVVTDGASNNVLAGKNIGDYSVLGVVVVMVVDSGVDGFGSGGDV</sequence>
<protein>
    <recommendedName>
        <fullName evidence="1">DUF659 domain-containing protein</fullName>
    </recommendedName>
</protein>
<proteinExistence type="predicted"/>
<keyword evidence="3" id="KW-1185">Reference proteome</keyword>
<gene>
    <name evidence="2" type="ORF">Ddye_010271</name>
</gene>
<dbReference type="EMBL" id="JANJYI010000003">
    <property type="protein sequence ID" value="KAK2657219.1"/>
    <property type="molecule type" value="Genomic_DNA"/>
</dbReference>
<evidence type="ECO:0000313" key="3">
    <source>
        <dbReference type="Proteomes" id="UP001280121"/>
    </source>
</evidence>
<accession>A0AAE0CN58</accession>
<organism evidence="2 3">
    <name type="scientific">Dipteronia dyeriana</name>
    <dbReference type="NCBI Taxonomy" id="168575"/>
    <lineage>
        <taxon>Eukaryota</taxon>
        <taxon>Viridiplantae</taxon>
        <taxon>Streptophyta</taxon>
        <taxon>Embryophyta</taxon>
        <taxon>Tracheophyta</taxon>
        <taxon>Spermatophyta</taxon>
        <taxon>Magnoliopsida</taxon>
        <taxon>eudicotyledons</taxon>
        <taxon>Gunneridae</taxon>
        <taxon>Pentapetalae</taxon>
        <taxon>rosids</taxon>
        <taxon>malvids</taxon>
        <taxon>Sapindales</taxon>
        <taxon>Sapindaceae</taxon>
        <taxon>Hippocastanoideae</taxon>
        <taxon>Acereae</taxon>
        <taxon>Dipteronia</taxon>
    </lineage>
</organism>
<dbReference type="InterPro" id="IPR007021">
    <property type="entry name" value="DUF659"/>
</dbReference>
<name>A0AAE0CN58_9ROSI</name>
<evidence type="ECO:0000259" key="1">
    <source>
        <dbReference type="Pfam" id="PF04937"/>
    </source>
</evidence>
<dbReference type="AlphaFoldDB" id="A0AAE0CN58"/>
<comment type="caution">
    <text evidence="2">The sequence shown here is derived from an EMBL/GenBank/DDBJ whole genome shotgun (WGS) entry which is preliminary data.</text>
</comment>
<feature type="domain" description="DUF659" evidence="1">
    <location>
        <begin position="2"/>
        <end position="50"/>
    </location>
</feature>
<dbReference type="Pfam" id="PF04937">
    <property type="entry name" value="DUF659"/>
    <property type="match status" value="1"/>
</dbReference>
<reference evidence="2" key="1">
    <citation type="journal article" date="2023" name="Plant J.">
        <title>Genome sequences and population genomics provide insights into the demographic history, inbreeding, and mutation load of two 'living fossil' tree species of Dipteronia.</title>
        <authorList>
            <person name="Feng Y."/>
            <person name="Comes H.P."/>
            <person name="Chen J."/>
            <person name="Zhu S."/>
            <person name="Lu R."/>
            <person name="Zhang X."/>
            <person name="Li P."/>
            <person name="Qiu J."/>
            <person name="Olsen K.M."/>
            <person name="Qiu Y."/>
        </authorList>
    </citation>
    <scope>NUCLEOTIDE SEQUENCE</scope>
    <source>
        <strain evidence="2">KIB01</strain>
    </source>
</reference>
<evidence type="ECO:0000313" key="2">
    <source>
        <dbReference type="EMBL" id="KAK2657219.1"/>
    </source>
</evidence>
<dbReference type="Proteomes" id="UP001280121">
    <property type="component" value="Unassembled WGS sequence"/>
</dbReference>